<dbReference type="Pfam" id="PF00743">
    <property type="entry name" value="FMO-like"/>
    <property type="match status" value="1"/>
</dbReference>
<dbReference type="EMBL" id="JAKKPZ010000006">
    <property type="protein sequence ID" value="KAI1720226.1"/>
    <property type="molecule type" value="Genomic_DNA"/>
</dbReference>
<name>A0AAD4NCZ0_9BILA</name>
<evidence type="ECO:0000256" key="2">
    <source>
        <dbReference type="ARBA" id="ARBA00009183"/>
    </source>
</evidence>
<dbReference type="InterPro" id="IPR050346">
    <property type="entry name" value="FMO-like"/>
</dbReference>
<feature type="domain" description="Mos1 transposase HTH" evidence="8">
    <location>
        <begin position="8"/>
        <end position="54"/>
    </location>
</feature>
<dbReference type="Gene3D" id="1.10.10.1450">
    <property type="match status" value="1"/>
</dbReference>
<dbReference type="GO" id="GO:0050661">
    <property type="term" value="F:NADP binding"/>
    <property type="evidence" value="ECO:0007669"/>
    <property type="project" value="InterPro"/>
</dbReference>
<dbReference type="InterPro" id="IPR000960">
    <property type="entry name" value="Flavin_mOase"/>
</dbReference>
<dbReference type="PANTHER" id="PTHR23023">
    <property type="entry name" value="DIMETHYLANILINE MONOOXYGENASE"/>
    <property type="match status" value="1"/>
</dbReference>
<comment type="similarity">
    <text evidence="2 7">Belongs to the FMO family.</text>
</comment>
<dbReference type="PRINTS" id="PR00370">
    <property type="entry name" value="FMOXYGENASE"/>
</dbReference>
<dbReference type="AlphaFoldDB" id="A0AAD4NCZ0"/>
<dbReference type="GO" id="GO:0004499">
    <property type="term" value="F:N,N-dimethylaniline monooxygenase activity"/>
    <property type="evidence" value="ECO:0007669"/>
    <property type="project" value="InterPro"/>
</dbReference>
<protein>
    <recommendedName>
        <fullName evidence="7">Flavin-containing monooxygenase</fullName>
        <ecNumber evidence="7">1.-.-.-</ecNumber>
    </recommendedName>
</protein>
<evidence type="ECO:0000259" key="8">
    <source>
        <dbReference type="Pfam" id="PF17906"/>
    </source>
</evidence>
<dbReference type="InterPro" id="IPR020946">
    <property type="entry name" value="Flavin_mOase-like"/>
</dbReference>
<evidence type="ECO:0000256" key="5">
    <source>
        <dbReference type="ARBA" id="ARBA00022857"/>
    </source>
</evidence>
<dbReference type="Gene3D" id="3.50.50.60">
    <property type="entry name" value="FAD/NAD(P)-binding domain"/>
    <property type="match status" value="1"/>
</dbReference>
<reference evidence="9" key="1">
    <citation type="submission" date="2022-01" db="EMBL/GenBank/DDBJ databases">
        <title>Genome Sequence Resource for Two Populations of Ditylenchus destructor, the Migratory Endoparasitic Phytonematode.</title>
        <authorList>
            <person name="Zhang H."/>
            <person name="Lin R."/>
            <person name="Xie B."/>
        </authorList>
    </citation>
    <scope>NUCLEOTIDE SEQUENCE</scope>
    <source>
        <strain evidence="9">BazhouSP</strain>
    </source>
</reference>
<dbReference type="GO" id="GO:0050660">
    <property type="term" value="F:flavin adenine dinucleotide binding"/>
    <property type="evidence" value="ECO:0007669"/>
    <property type="project" value="InterPro"/>
</dbReference>
<keyword evidence="3 7" id="KW-0285">Flavoprotein</keyword>
<comment type="cofactor">
    <cofactor evidence="1 7">
        <name>FAD</name>
        <dbReference type="ChEBI" id="CHEBI:57692"/>
    </cofactor>
</comment>
<evidence type="ECO:0000313" key="9">
    <source>
        <dbReference type="EMBL" id="KAI1720226.1"/>
    </source>
</evidence>
<evidence type="ECO:0000256" key="1">
    <source>
        <dbReference type="ARBA" id="ARBA00001974"/>
    </source>
</evidence>
<sequence>MEKNRGVIRELLKFEFELGHSAKEAMDNINRAKGAGTVSRTTAYEWFSKFKSGNMTIEDNPRSGRPREVDRDAVVNAVEDTFTIFISEKLIYPIFYWAILSRNTELFDAILVCTGMHRDPWRPPLYRQEKYFKGRVIHACNYKQPKSDYSSKTVVVVGCGNSAVEIACYLAPIAKQVYLCIRRGNWLLDKTDKDGRPWDVNFNSRFHALGRKIVPKYIRNFLWELDAQKVLINSQEESKPQHRFFSTNFTFSADLPLNIENGRIIIKPNLLSFSENGVEFDDHSTVDQVDEVIFCTGYEFSFPFVEQGELVRTRNNDFHLFNHMYLPDLAPHHTLAVIGHVQPRGSLIPVAEMQCRYFFHALSGHMQLPSPFQMKVQLEERRCDMSLDYLKTRRHTQIEDYVEFMDQLAVAIGAKPNILSILTSDLRLALKSFFGPCVPYQYRLVGPHTWTGARKAIEDASSGSALLKSDYVQIMKYTAIWLFLLWLLSIMW</sequence>
<evidence type="ECO:0000256" key="4">
    <source>
        <dbReference type="ARBA" id="ARBA00022827"/>
    </source>
</evidence>
<dbReference type="EC" id="1.-.-.-" evidence="7"/>
<dbReference type="InterPro" id="IPR036188">
    <property type="entry name" value="FAD/NAD-bd_sf"/>
</dbReference>
<keyword evidence="6 7" id="KW-0560">Oxidoreductase</keyword>
<keyword evidence="7 9" id="KW-0503">Monooxygenase</keyword>
<dbReference type="Proteomes" id="UP001201812">
    <property type="component" value="Unassembled WGS sequence"/>
</dbReference>
<proteinExistence type="inferred from homology"/>
<evidence type="ECO:0000313" key="10">
    <source>
        <dbReference type="Proteomes" id="UP001201812"/>
    </source>
</evidence>
<gene>
    <name evidence="9" type="ORF">DdX_05608</name>
</gene>
<keyword evidence="5" id="KW-0521">NADP</keyword>
<dbReference type="FunFam" id="3.50.50.60:FF:000023">
    <property type="entry name" value="Dimethylaniline monooxygenase [N-oxide-forming]"/>
    <property type="match status" value="1"/>
</dbReference>
<keyword evidence="4 7" id="KW-0274">FAD</keyword>
<keyword evidence="10" id="KW-1185">Reference proteome</keyword>
<dbReference type="InterPro" id="IPR041426">
    <property type="entry name" value="Mos1_HTH"/>
</dbReference>
<evidence type="ECO:0000256" key="3">
    <source>
        <dbReference type="ARBA" id="ARBA00022630"/>
    </source>
</evidence>
<evidence type="ECO:0000256" key="6">
    <source>
        <dbReference type="ARBA" id="ARBA00023002"/>
    </source>
</evidence>
<evidence type="ECO:0000256" key="7">
    <source>
        <dbReference type="RuleBase" id="RU361177"/>
    </source>
</evidence>
<dbReference type="SUPFAM" id="SSF51905">
    <property type="entry name" value="FAD/NAD(P)-binding domain"/>
    <property type="match status" value="2"/>
</dbReference>
<accession>A0AAD4NCZ0</accession>
<organism evidence="9 10">
    <name type="scientific">Ditylenchus destructor</name>
    <dbReference type="NCBI Taxonomy" id="166010"/>
    <lineage>
        <taxon>Eukaryota</taxon>
        <taxon>Metazoa</taxon>
        <taxon>Ecdysozoa</taxon>
        <taxon>Nematoda</taxon>
        <taxon>Chromadorea</taxon>
        <taxon>Rhabditida</taxon>
        <taxon>Tylenchina</taxon>
        <taxon>Tylenchomorpha</taxon>
        <taxon>Sphaerularioidea</taxon>
        <taxon>Anguinidae</taxon>
        <taxon>Anguininae</taxon>
        <taxon>Ditylenchus</taxon>
    </lineage>
</organism>
<comment type="caution">
    <text evidence="9">The sequence shown here is derived from an EMBL/GenBank/DDBJ whole genome shotgun (WGS) entry which is preliminary data.</text>
</comment>
<dbReference type="Pfam" id="PF17906">
    <property type="entry name" value="HTH_48"/>
    <property type="match status" value="1"/>
</dbReference>